<keyword evidence="3" id="KW-0687">Ribonucleoprotein</keyword>
<dbReference type="GO" id="GO:0006412">
    <property type="term" value="P:translation"/>
    <property type="evidence" value="ECO:0007669"/>
    <property type="project" value="InterPro"/>
</dbReference>
<keyword evidence="2" id="KW-0689">Ribosomal protein</keyword>
<evidence type="ECO:0000259" key="5">
    <source>
        <dbReference type="Pfam" id="PF01778"/>
    </source>
</evidence>
<dbReference type="InterPro" id="IPR001107">
    <property type="entry name" value="Band_7"/>
</dbReference>
<dbReference type="GO" id="GO:0003735">
    <property type="term" value="F:structural constituent of ribosome"/>
    <property type="evidence" value="ECO:0007669"/>
    <property type="project" value="InterPro"/>
</dbReference>
<reference evidence="6" key="1">
    <citation type="submission" date="2021-02" db="EMBL/GenBank/DDBJ databases">
        <authorList>
            <person name="Dougan E. K."/>
            <person name="Rhodes N."/>
            <person name="Thang M."/>
            <person name="Chan C."/>
        </authorList>
    </citation>
    <scope>NUCLEOTIDE SEQUENCE</scope>
</reference>
<dbReference type="GO" id="GO:0005840">
    <property type="term" value="C:ribosome"/>
    <property type="evidence" value="ECO:0007669"/>
    <property type="project" value="UniProtKB-KW"/>
</dbReference>
<evidence type="ECO:0000313" key="6">
    <source>
        <dbReference type="EMBL" id="CAE8699420.1"/>
    </source>
</evidence>
<proteinExistence type="inferred from homology"/>
<dbReference type="PANTHER" id="PTHR10544">
    <property type="entry name" value="60S RIBOSOMAL PROTEIN L28"/>
    <property type="match status" value="1"/>
</dbReference>
<dbReference type="InterPro" id="IPR036013">
    <property type="entry name" value="Band_7/SPFH_dom_sf"/>
</dbReference>
<dbReference type="Proteomes" id="UP000626109">
    <property type="component" value="Unassembled WGS sequence"/>
</dbReference>
<dbReference type="AlphaFoldDB" id="A0A813KFS4"/>
<dbReference type="Gene3D" id="3.30.390.110">
    <property type="match status" value="1"/>
</dbReference>
<evidence type="ECO:0000259" key="4">
    <source>
        <dbReference type="Pfam" id="PF01145"/>
    </source>
</evidence>
<name>A0A813KFS4_POLGL</name>
<dbReference type="GO" id="GO:1990904">
    <property type="term" value="C:ribonucleoprotein complex"/>
    <property type="evidence" value="ECO:0007669"/>
    <property type="project" value="UniProtKB-KW"/>
</dbReference>
<dbReference type="InterPro" id="IPR029004">
    <property type="entry name" value="Ribosomal_eL28/Mak16"/>
</dbReference>
<protein>
    <recommendedName>
        <fullName evidence="8">Band 7 domain-containing protein</fullName>
    </recommendedName>
</protein>
<dbReference type="SUPFAM" id="SSF117892">
    <property type="entry name" value="Band 7/SPFH domain"/>
    <property type="match status" value="1"/>
</dbReference>
<feature type="domain" description="Band 7" evidence="4">
    <location>
        <begin position="191"/>
        <end position="389"/>
    </location>
</feature>
<gene>
    <name evidence="6" type="ORF">PGLA2088_LOCUS31156</name>
</gene>
<accession>A0A813KFS4</accession>
<dbReference type="Pfam" id="PF01145">
    <property type="entry name" value="Band_7"/>
    <property type="match status" value="1"/>
</dbReference>
<feature type="domain" description="Ribosomal eL28/Mak16" evidence="5">
    <location>
        <begin position="8"/>
        <end position="124"/>
    </location>
</feature>
<evidence type="ECO:0000256" key="1">
    <source>
        <dbReference type="ARBA" id="ARBA00007926"/>
    </source>
</evidence>
<evidence type="ECO:0000256" key="3">
    <source>
        <dbReference type="ARBA" id="ARBA00023274"/>
    </source>
</evidence>
<comment type="similarity">
    <text evidence="1">Belongs to the eukaryotic ribosomal protein eL28 family.</text>
</comment>
<dbReference type="Gene3D" id="3.30.479.30">
    <property type="entry name" value="Band 7 domain"/>
    <property type="match status" value="1"/>
</dbReference>
<evidence type="ECO:0000313" key="7">
    <source>
        <dbReference type="Proteomes" id="UP000626109"/>
    </source>
</evidence>
<feature type="non-terminal residue" evidence="6">
    <location>
        <position position="447"/>
    </location>
</feature>
<sequence length="447" mass="49920">MSMSPDIMWQCVKKNSAFLRKSRNMPVMSAEPGNLCSLNSFKYSGLANRKVLDISPKIAGKKESIVLTLRHAKASRACRPSSMLVKSGVSKSGKKGTAAIVKVLSNRQDLLEESLTKYQKIRRSFKKKQLVVGLEDQRRPQTGDSPLGSLSLVLKGGDSFEMPELSHTSYGGVGCLVVLSAFFAAISVGSVEPLTYGIRYNGFNKYAEVDRVYHNGRYFIGPWNSFVLFPAVAQTIEFSNQPRLVSSGTRKDAHWHREGYAALHTRTKEGLALDLEVSLQYKLKENEVGLLYEEFNTNYQAMFTSTIRDTLIKAAAEYEAYQLWEERKQVGDRMQELVNEVLAVTYAECWGLQLLDISLPAEFDKSIVATQIQSQTIATMQYLQVATKTRAETRVIEAEFARKVKVIRAGARANYTLTTKVARAKAKQTILNAEASVLGQARTRLKL</sequence>
<dbReference type="EMBL" id="CAJNNW010029195">
    <property type="protein sequence ID" value="CAE8699420.1"/>
    <property type="molecule type" value="Genomic_DNA"/>
</dbReference>
<evidence type="ECO:0000256" key="2">
    <source>
        <dbReference type="ARBA" id="ARBA00022980"/>
    </source>
</evidence>
<evidence type="ECO:0008006" key="8">
    <source>
        <dbReference type="Google" id="ProtNLM"/>
    </source>
</evidence>
<dbReference type="InterPro" id="IPR002672">
    <property type="entry name" value="Ribosomal_eL28"/>
</dbReference>
<dbReference type="Pfam" id="PF01778">
    <property type="entry name" value="Ribosomal_L28e"/>
    <property type="match status" value="1"/>
</dbReference>
<organism evidence="6 7">
    <name type="scientific">Polarella glacialis</name>
    <name type="common">Dinoflagellate</name>
    <dbReference type="NCBI Taxonomy" id="89957"/>
    <lineage>
        <taxon>Eukaryota</taxon>
        <taxon>Sar</taxon>
        <taxon>Alveolata</taxon>
        <taxon>Dinophyceae</taxon>
        <taxon>Suessiales</taxon>
        <taxon>Suessiaceae</taxon>
        <taxon>Polarella</taxon>
    </lineage>
</organism>
<comment type="caution">
    <text evidence="6">The sequence shown here is derived from an EMBL/GenBank/DDBJ whole genome shotgun (WGS) entry which is preliminary data.</text>
</comment>